<dbReference type="InterPro" id="IPR032867">
    <property type="entry name" value="DYW_dom"/>
</dbReference>
<feature type="repeat" description="PPR" evidence="3">
    <location>
        <begin position="182"/>
        <end position="212"/>
    </location>
</feature>
<dbReference type="InterPro" id="IPR002885">
    <property type="entry name" value="PPR_rpt"/>
</dbReference>
<feature type="repeat" description="PPR" evidence="3">
    <location>
        <begin position="315"/>
        <end position="349"/>
    </location>
</feature>
<dbReference type="NCBIfam" id="TIGR00756">
    <property type="entry name" value="PPR"/>
    <property type="match status" value="4"/>
</dbReference>
<evidence type="ECO:0000256" key="1">
    <source>
        <dbReference type="ARBA" id="ARBA00022737"/>
    </source>
</evidence>
<dbReference type="Pfam" id="PF13041">
    <property type="entry name" value="PPR_2"/>
    <property type="match status" value="2"/>
</dbReference>
<evidence type="ECO:0000256" key="4">
    <source>
        <dbReference type="SAM" id="MobiDB-lite"/>
    </source>
</evidence>
<keyword evidence="1" id="KW-0677">Repeat</keyword>
<keyword evidence="7" id="KW-1185">Reference proteome</keyword>
<accession>A0A835KIT9</accession>
<dbReference type="PANTHER" id="PTHR47926:SF458">
    <property type="entry name" value="PENTATRICOPEPTIDE REPEAT-CONTAINING PROTEIN"/>
    <property type="match status" value="1"/>
</dbReference>
<dbReference type="Pfam" id="PF14432">
    <property type="entry name" value="DYW_deaminase"/>
    <property type="match status" value="1"/>
</dbReference>
<dbReference type="PROSITE" id="PS51375">
    <property type="entry name" value="PPR"/>
    <property type="match status" value="3"/>
</dbReference>
<organism evidence="6 7">
    <name type="scientific">Digitaria exilis</name>
    <dbReference type="NCBI Taxonomy" id="1010633"/>
    <lineage>
        <taxon>Eukaryota</taxon>
        <taxon>Viridiplantae</taxon>
        <taxon>Streptophyta</taxon>
        <taxon>Embryophyta</taxon>
        <taxon>Tracheophyta</taxon>
        <taxon>Spermatophyta</taxon>
        <taxon>Magnoliopsida</taxon>
        <taxon>Liliopsida</taxon>
        <taxon>Poales</taxon>
        <taxon>Poaceae</taxon>
        <taxon>PACMAD clade</taxon>
        <taxon>Panicoideae</taxon>
        <taxon>Panicodae</taxon>
        <taxon>Paniceae</taxon>
        <taxon>Anthephorinae</taxon>
        <taxon>Digitaria</taxon>
    </lineage>
</organism>
<dbReference type="EMBL" id="JACEFO010001623">
    <property type="protein sequence ID" value="KAF8729612.1"/>
    <property type="molecule type" value="Genomic_DNA"/>
</dbReference>
<sequence length="614" mass="65234">MPAVQPSVSATMTWIVKINEVGNLSLLFFCLVATCRGSSSSASASSPEASSASETERTSPPSVSDSSEDSMLSPRAGAPPPSCPRAHPTYALAQLHAALAKSGLSTGSATPATAAAAARACARLRHLRAGRAVHGASAKLALLSASALLPNALLHMYASCPGEHHHHLQLARLLFDTMPARDAASYNILLTALAVGGHVDEALDLFDEMPEPNVRSWTALIAGFAQSGRPTEALRVFRDMEDAGVAPNDVTVVAVLAACADVGDMDLGRKVHSYAKRQGYCGKVLVCNAAIDMYVKCGCVDAARAVFDGMGDRTTVVTWSSMICGHAMHGEGDKALKLFAAMGHQGVCPNGVTFVGLLHACSHMGLVDEGRAFFESMEKDHGTAPAIEHYGCMVDLLSRAGRLHEALEFINGMPMEPNSIVWGALLGGARLHRNVEVGEEAIQRLAVLDPGNDGYYVVLSNIYADAGRWEDVARMRRGMKLRGVKKTRGWSTVSVDGTVHEFTAGDCAHPEATAICDTLDGLLDEARRRGYVPDTSVVLLDMDDGEKERVLARHSEKLAVAFGLMTTPPGTTLRVMKNLRVCRDCHAVMKLISEIAGREIVAGQGYNRLGGALL</sequence>
<dbReference type="Gene3D" id="1.25.40.10">
    <property type="entry name" value="Tetratricopeptide repeat domain"/>
    <property type="match status" value="2"/>
</dbReference>
<evidence type="ECO:0000259" key="5">
    <source>
        <dbReference type="Pfam" id="PF14432"/>
    </source>
</evidence>
<dbReference type="GO" id="GO:0003723">
    <property type="term" value="F:RNA binding"/>
    <property type="evidence" value="ECO:0007669"/>
    <property type="project" value="InterPro"/>
</dbReference>
<dbReference type="FunFam" id="1.25.40.10:FF:000031">
    <property type="entry name" value="Pentatricopeptide repeat-containing protein mitochondrial"/>
    <property type="match status" value="1"/>
</dbReference>
<evidence type="ECO:0000256" key="2">
    <source>
        <dbReference type="ARBA" id="ARBA00022946"/>
    </source>
</evidence>
<gene>
    <name evidence="6" type="ORF">HU200_017560</name>
</gene>
<evidence type="ECO:0000313" key="6">
    <source>
        <dbReference type="EMBL" id="KAF8729612.1"/>
    </source>
</evidence>
<dbReference type="GO" id="GO:0009451">
    <property type="term" value="P:RNA modification"/>
    <property type="evidence" value="ECO:0007669"/>
    <property type="project" value="InterPro"/>
</dbReference>
<dbReference type="FunFam" id="1.25.40.10:FF:000366">
    <property type="entry name" value="Pentatricopeptide (PPR) repeat-containing protein"/>
    <property type="match status" value="1"/>
</dbReference>
<evidence type="ECO:0000256" key="3">
    <source>
        <dbReference type="PROSITE-ProRule" id="PRU00708"/>
    </source>
</evidence>
<dbReference type="InterPro" id="IPR046960">
    <property type="entry name" value="PPR_At4g14850-like_plant"/>
</dbReference>
<reference evidence="6" key="1">
    <citation type="submission" date="2020-07" db="EMBL/GenBank/DDBJ databases">
        <title>Genome sequence and genetic diversity analysis of an under-domesticated orphan crop, white fonio (Digitaria exilis).</title>
        <authorList>
            <person name="Bennetzen J.L."/>
            <person name="Chen S."/>
            <person name="Ma X."/>
            <person name="Wang X."/>
            <person name="Yssel A.E.J."/>
            <person name="Chaluvadi S.R."/>
            <person name="Johnson M."/>
            <person name="Gangashetty P."/>
            <person name="Hamidou F."/>
            <person name="Sanogo M.D."/>
            <person name="Zwaenepoel A."/>
            <person name="Wallace J."/>
            <person name="Van De Peer Y."/>
            <person name="Van Deynze A."/>
        </authorList>
    </citation>
    <scope>NUCLEOTIDE SEQUENCE</scope>
    <source>
        <tissue evidence="6">Leaves</tissue>
    </source>
</reference>
<protein>
    <recommendedName>
        <fullName evidence="5">DYW domain-containing protein</fullName>
    </recommendedName>
</protein>
<feature type="compositionally biased region" description="Low complexity" evidence="4">
    <location>
        <begin position="39"/>
        <end position="74"/>
    </location>
</feature>
<feature type="repeat" description="PPR" evidence="3">
    <location>
        <begin position="213"/>
        <end position="247"/>
    </location>
</feature>
<comment type="caution">
    <text evidence="6">The sequence shown here is derived from an EMBL/GenBank/DDBJ whole genome shotgun (WGS) entry which is preliminary data.</text>
</comment>
<feature type="domain" description="DYW" evidence="5">
    <location>
        <begin position="530"/>
        <end position="602"/>
    </location>
</feature>
<feature type="region of interest" description="Disordered" evidence="4">
    <location>
        <begin position="39"/>
        <end position="85"/>
    </location>
</feature>
<dbReference type="Pfam" id="PF01535">
    <property type="entry name" value="PPR"/>
    <property type="match status" value="3"/>
</dbReference>
<dbReference type="InterPro" id="IPR046848">
    <property type="entry name" value="E_motif"/>
</dbReference>
<dbReference type="GO" id="GO:0008270">
    <property type="term" value="F:zinc ion binding"/>
    <property type="evidence" value="ECO:0007669"/>
    <property type="project" value="InterPro"/>
</dbReference>
<dbReference type="InterPro" id="IPR011990">
    <property type="entry name" value="TPR-like_helical_dom_sf"/>
</dbReference>
<evidence type="ECO:0000313" key="7">
    <source>
        <dbReference type="Proteomes" id="UP000636709"/>
    </source>
</evidence>
<dbReference type="PANTHER" id="PTHR47926">
    <property type="entry name" value="PENTATRICOPEPTIDE REPEAT-CONTAINING PROTEIN"/>
    <property type="match status" value="1"/>
</dbReference>
<dbReference type="AlphaFoldDB" id="A0A835KIT9"/>
<dbReference type="Proteomes" id="UP000636709">
    <property type="component" value="Unassembled WGS sequence"/>
</dbReference>
<name>A0A835KIT9_9POAL</name>
<keyword evidence="2" id="KW-0809">Transit peptide</keyword>
<dbReference type="OrthoDB" id="750171at2759"/>
<proteinExistence type="predicted"/>
<dbReference type="Pfam" id="PF20431">
    <property type="entry name" value="E_motif"/>
    <property type="match status" value="1"/>
</dbReference>